<dbReference type="InterPro" id="IPR051560">
    <property type="entry name" value="MAM_domain-containing"/>
</dbReference>
<dbReference type="PANTHER" id="PTHR23282">
    <property type="entry name" value="APICAL ENDOSOMAL GLYCOPROTEIN PRECURSOR"/>
    <property type="match status" value="1"/>
</dbReference>
<dbReference type="SMART" id="SM00137">
    <property type="entry name" value="MAM"/>
    <property type="match status" value="1"/>
</dbReference>
<dbReference type="InterPro" id="IPR036055">
    <property type="entry name" value="LDL_receptor-like_sf"/>
</dbReference>
<keyword evidence="6" id="KW-1185">Reference proteome</keyword>
<name>A0A2B4R863_STYPI</name>
<dbReference type="CDD" id="cd00112">
    <property type="entry name" value="LDLa"/>
    <property type="match status" value="2"/>
</dbReference>
<dbReference type="InterPro" id="IPR000998">
    <property type="entry name" value="MAM_dom"/>
</dbReference>
<feature type="disulfide bond" evidence="2">
    <location>
        <begin position="224"/>
        <end position="236"/>
    </location>
</feature>
<dbReference type="Gene3D" id="2.60.120.200">
    <property type="match status" value="2"/>
</dbReference>
<evidence type="ECO:0000256" key="1">
    <source>
        <dbReference type="ARBA" id="ARBA00023157"/>
    </source>
</evidence>
<dbReference type="PANTHER" id="PTHR23282:SF101">
    <property type="entry name" value="MAM DOMAIN-CONTAINING PROTEIN"/>
    <property type="match status" value="1"/>
</dbReference>
<dbReference type="Pfam" id="PF00057">
    <property type="entry name" value="Ldl_recept_a"/>
    <property type="match status" value="2"/>
</dbReference>
<dbReference type="PRINTS" id="PR00261">
    <property type="entry name" value="LDLRECEPTOR"/>
</dbReference>
<feature type="disulfide bond" evidence="2">
    <location>
        <begin position="188"/>
        <end position="200"/>
    </location>
</feature>
<feature type="domain" description="MAM" evidence="4">
    <location>
        <begin position="29"/>
        <end position="177"/>
    </location>
</feature>
<comment type="caution">
    <text evidence="5">The sequence shown here is derived from an EMBL/GenBank/DDBJ whole genome shotgun (WGS) entry which is preliminary data.</text>
</comment>
<feature type="compositionally biased region" description="Polar residues" evidence="3">
    <location>
        <begin position="283"/>
        <end position="292"/>
    </location>
</feature>
<dbReference type="PROSITE" id="PS50068">
    <property type="entry name" value="LDLRA_2"/>
    <property type="match status" value="2"/>
</dbReference>
<keyword evidence="5" id="KW-0675">Receptor</keyword>
<dbReference type="InterPro" id="IPR002172">
    <property type="entry name" value="LDrepeatLR_classA_rpt"/>
</dbReference>
<evidence type="ECO:0000256" key="2">
    <source>
        <dbReference type="PROSITE-ProRule" id="PRU00124"/>
    </source>
</evidence>
<dbReference type="Pfam" id="PF00629">
    <property type="entry name" value="MAM"/>
    <property type="match status" value="1"/>
</dbReference>
<dbReference type="OrthoDB" id="418245at2759"/>
<dbReference type="PROSITE" id="PS50060">
    <property type="entry name" value="MAM_2"/>
    <property type="match status" value="2"/>
</dbReference>
<feature type="non-terminal residue" evidence="5">
    <location>
        <position position="1"/>
    </location>
</feature>
<reference evidence="6" key="1">
    <citation type="journal article" date="2017" name="bioRxiv">
        <title>Comparative analysis of the genomes of Stylophora pistillata and Acropora digitifera provides evidence for extensive differences between species of corals.</title>
        <authorList>
            <person name="Voolstra C.R."/>
            <person name="Li Y."/>
            <person name="Liew Y.J."/>
            <person name="Baumgarten S."/>
            <person name="Zoccola D."/>
            <person name="Flot J.-F."/>
            <person name="Tambutte S."/>
            <person name="Allemand D."/>
            <person name="Aranda M."/>
        </authorList>
    </citation>
    <scope>NUCLEOTIDE SEQUENCE [LARGE SCALE GENOMIC DNA]</scope>
</reference>
<dbReference type="GO" id="GO:0016020">
    <property type="term" value="C:membrane"/>
    <property type="evidence" value="ECO:0007669"/>
    <property type="project" value="InterPro"/>
</dbReference>
<dbReference type="Gene3D" id="4.10.400.10">
    <property type="entry name" value="Low-density Lipoprotein Receptor"/>
    <property type="match status" value="2"/>
</dbReference>
<protein>
    <submittedName>
        <fullName evidence="5">MAM and LDL-receptor class A domain-containing protein 1</fullName>
    </submittedName>
</protein>
<dbReference type="EMBL" id="LSMT01001354">
    <property type="protein sequence ID" value="PFX12465.1"/>
    <property type="molecule type" value="Genomic_DNA"/>
</dbReference>
<feature type="disulfide bond" evidence="2">
    <location>
        <begin position="207"/>
        <end position="222"/>
    </location>
</feature>
<evidence type="ECO:0000256" key="3">
    <source>
        <dbReference type="SAM" id="MobiDB-lite"/>
    </source>
</evidence>
<feature type="region of interest" description="Disordered" evidence="3">
    <location>
        <begin position="283"/>
        <end position="302"/>
    </location>
</feature>
<dbReference type="Proteomes" id="UP000225706">
    <property type="component" value="Unassembled WGS sequence"/>
</dbReference>
<gene>
    <name evidence="5" type="primary">MALRD1</name>
    <name evidence="5" type="ORF">AWC38_SpisGene23577</name>
</gene>
<evidence type="ECO:0000313" key="5">
    <source>
        <dbReference type="EMBL" id="PFX12465.1"/>
    </source>
</evidence>
<dbReference type="SUPFAM" id="SSF49899">
    <property type="entry name" value="Concanavalin A-like lectins/glucanases"/>
    <property type="match status" value="1"/>
</dbReference>
<proteinExistence type="predicted"/>
<feature type="disulfide bond" evidence="2">
    <location>
        <begin position="231"/>
        <end position="249"/>
    </location>
</feature>
<dbReference type="SMART" id="SM00192">
    <property type="entry name" value="LDLa"/>
    <property type="match status" value="2"/>
</dbReference>
<dbReference type="AlphaFoldDB" id="A0A2B4R863"/>
<keyword evidence="1 2" id="KW-1015">Disulfide bond</keyword>
<evidence type="ECO:0000259" key="4">
    <source>
        <dbReference type="PROSITE" id="PS50060"/>
    </source>
</evidence>
<evidence type="ECO:0000313" key="6">
    <source>
        <dbReference type="Proteomes" id="UP000225706"/>
    </source>
</evidence>
<feature type="disulfide bond" evidence="2">
    <location>
        <begin position="243"/>
        <end position="258"/>
    </location>
</feature>
<feature type="disulfide bond" evidence="2">
    <location>
        <begin position="195"/>
        <end position="213"/>
    </location>
</feature>
<dbReference type="InterPro" id="IPR013320">
    <property type="entry name" value="ConA-like_dom_sf"/>
</dbReference>
<dbReference type="SUPFAM" id="SSF57424">
    <property type="entry name" value="LDL receptor-like module"/>
    <property type="match status" value="2"/>
</dbReference>
<feature type="domain" description="MAM" evidence="4">
    <location>
        <begin position="259"/>
        <end position="305"/>
    </location>
</feature>
<sequence length="315" mass="35323">VFSSFASNLESIVDQRVLGHLHLQAVVLMECYFQSDYCGWTHPDDMPNKWNLTSAKPFVNYPGSFAFIDGPYKVQLDSPLLPWQPFHRSVGVCLRFHYLMPSKSKPTLKVYLRDTNRENPVLIWNLTGNHGERWSAAQVAWPGAREIQIIFKGEDVLEDEINVAFDDVIVTTENCSLRPYFAQPGFKCSEDQFTCKNGECIKRNLLCDGDFACKDHSDEENCGCYSSMFACKEGECHPATAVCNGYEDCSGGDDESNCRNCNFQTSRCGLNPDKNATFQWTVDSGQTPTEGTGPSYDHTSFSKDGKAAFAKKSLQ</sequence>
<organism evidence="5 6">
    <name type="scientific">Stylophora pistillata</name>
    <name type="common">Smooth cauliflower coral</name>
    <dbReference type="NCBI Taxonomy" id="50429"/>
    <lineage>
        <taxon>Eukaryota</taxon>
        <taxon>Metazoa</taxon>
        <taxon>Cnidaria</taxon>
        <taxon>Anthozoa</taxon>
        <taxon>Hexacorallia</taxon>
        <taxon>Scleractinia</taxon>
        <taxon>Astrocoeniina</taxon>
        <taxon>Pocilloporidae</taxon>
        <taxon>Stylophora</taxon>
    </lineage>
</organism>
<accession>A0A2B4R863</accession>
<dbReference type="CDD" id="cd06263">
    <property type="entry name" value="MAM"/>
    <property type="match status" value="1"/>
</dbReference>